<protein>
    <submittedName>
        <fullName evidence="2">XRE family transcriptional regulator</fullName>
    </submittedName>
</protein>
<dbReference type="Proteomes" id="UP000247903">
    <property type="component" value="Unassembled WGS sequence"/>
</dbReference>
<dbReference type="SMART" id="SM00530">
    <property type="entry name" value="HTH_XRE"/>
    <property type="match status" value="1"/>
</dbReference>
<evidence type="ECO:0000259" key="1">
    <source>
        <dbReference type="PROSITE" id="PS50943"/>
    </source>
</evidence>
<sequence length="88" mass="10448">MSNEDNRTEFRILFGKQIEKLRTDQKLSLRQLAQRCDLDHSDIAKYEKGEVNIKLSTVYELIKGLQLSPQTVFDFEFYFKDSNIKLEE</sequence>
<reference evidence="2 3" key="1">
    <citation type="submission" date="2018-05" db="EMBL/GenBank/DDBJ databases">
        <title>Flavobacterium sp. strain IMCC34759, incomplete genome.</title>
        <authorList>
            <person name="Joung Y."/>
            <person name="Cho J."/>
        </authorList>
    </citation>
    <scope>NUCLEOTIDE SEQUENCE [LARGE SCALE GENOMIC DNA]</scope>
    <source>
        <strain evidence="2 3">IMCC34759</strain>
    </source>
</reference>
<proteinExistence type="predicted"/>
<dbReference type="InterPro" id="IPR001387">
    <property type="entry name" value="Cro/C1-type_HTH"/>
</dbReference>
<organism evidence="2 3">
    <name type="scientific">Flavobacterium cheongpyeongense</name>
    <dbReference type="NCBI Taxonomy" id="2212651"/>
    <lineage>
        <taxon>Bacteria</taxon>
        <taxon>Pseudomonadati</taxon>
        <taxon>Bacteroidota</taxon>
        <taxon>Flavobacteriia</taxon>
        <taxon>Flavobacteriales</taxon>
        <taxon>Flavobacteriaceae</taxon>
        <taxon>Flavobacterium</taxon>
    </lineage>
</organism>
<evidence type="ECO:0000313" key="3">
    <source>
        <dbReference type="Proteomes" id="UP000247903"/>
    </source>
</evidence>
<comment type="caution">
    <text evidence="2">The sequence shown here is derived from an EMBL/GenBank/DDBJ whole genome shotgun (WGS) entry which is preliminary data.</text>
</comment>
<name>A0A2V4BPQ9_9FLAO</name>
<dbReference type="PROSITE" id="PS50943">
    <property type="entry name" value="HTH_CROC1"/>
    <property type="match status" value="1"/>
</dbReference>
<evidence type="ECO:0000313" key="2">
    <source>
        <dbReference type="EMBL" id="PXY40861.1"/>
    </source>
</evidence>
<dbReference type="OrthoDB" id="678057at2"/>
<dbReference type="EMBL" id="QJHK01000007">
    <property type="protein sequence ID" value="PXY40861.1"/>
    <property type="molecule type" value="Genomic_DNA"/>
</dbReference>
<dbReference type="Pfam" id="PF01381">
    <property type="entry name" value="HTH_3"/>
    <property type="match status" value="1"/>
</dbReference>
<dbReference type="Gene3D" id="1.10.260.40">
    <property type="entry name" value="lambda repressor-like DNA-binding domains"/>
    <property type="match status" value="1"/>
</dbReference>
<dbReference type="SUPFAM" id="SSF47413">
    <property type="entry name" value="lambda repressor-like DNA-binding domains"/>
    <property type="match status" value="1"/>
</dbReference>
<accession>A0A2V4BPQ9</accession>
<dbReference type="CDD" id="cd00093">
    <property type="entry name" value="HTH_XRE"/>
    <property type="match status" value="1"/>
</dbReference>
<dbReference type="GO" id="GO:0003677">
    <property type="term" value="F:DNA binding"/>
    <property type="evidence" value="ECO:0007669"/>
    <property type="project" value="InterPro"/>
</dbReference>
<feature type="domain" description="HTH cro/C1-type" evidence="1">
    <location>
        <begin position="18"/>
        <end position="72"/>
    </location>
</feature>
<dbReference type="InterPro" id="IPR010982">
    <property type="entry name" value="Lambda_DNA-bd_dom_sf"/>
</dbReference>
<dbReference type="RefSeq" id="WP_110306473.1">
    <property type="nucleotide sequence ID" value="NZ_QJHK01000007.1"/>
</dbReference>
<gene>
    <name evidence="2" type="ORF">DMB65_09780</name>
</gene>
<keyword evidence="3" id="KW-1185">Reference proteome</keyword>
<dbReference type="AlphaFoldDB" id="A0A2V4BPQ9"/>